<dbReference type="InterPro" id="IPR029058">
    <property type="entry name" value="AB_hydrolase_fold"/>
</dbReference>
<accession>A0A5C4WXE0</accession>
<dbReference type="AlphaFoldDB" id="A0A5C4WXE0"/>
<dbReference type="NCBIfam" id="NF033892">
    <property type="entry name" value="XcbB_CpsF_sero"/>
    <property type="match status" value="1"/>
</dbReference>
<evidence type="ECO:0000313" key="1">
    <source>
        <dbReference type="EMBL" id="TNM52970.1"/>
    </source>
</evidence>
<comment type="caution">
    <text evidence="1">The sequence shown here is derived from an EMBL/GenBank/DDBJ whole genome shotgun (WGS) entry which is preliminary data.</text>
</comment>
<gene>
    <name evidence="1" type="ORF">FHQ09_16940</name>
</gene>
<protein>
    <recommendedName>
        <fullName evidence="3">XcbB/CpsF family capsular polysaccharide biosynthesis protein</fullName>
    </recommendedName>
</protein>
<dbReference type="EMBL" id="VDMQ01000013">
    <property type="protein sequence ID" value="TNM52970.1"/>
    <property type="molecule type" value="Genomic_DNA"/>
</dbReference>
<proteinExistence type="predicted"/>
<organism evidence="1 2">
    <name type="scientific">Brevibacterium sediminis</name>
    <dbReference type="NCBI Taxonomy" id="1857024"/>
    <lineage>
        <taxon>Bacteria</taxon>
        <taxon>Bacillati</taxon>
        <taxon>Actinomycetota</taxon>
        <taxon>Actinomycetes</taxon>
        <taxon>Micrococcales</taxon>
        <taxon>Brevibacteriaceae</taxon>
        <taxon>Brevibacterium</taxon>
    </lineage>
</organism>
<dbReference type="Gene3D" id="3.40.50.1820">
    <property type="entry name" value="alpha/beta hydrolase"/>
    <property type="match status" value="1"/>
</dbReference>
<evidence type="ECO:0008006" key="3">
    <source>
        <dbReference type="Google" id="ProtNLM"/>
    </source>
</evidence>
<reference evidence="1 2" key="1">
    <citation type="submission" date="2019-06" db="EMBL/GenBank/DDBJ databases">
        <authorList>
            <person name="Mardanova A.M."/>
            <person name="Pudova D.S."/>
            <person name="Shagimardanova E.I."/>
            <person name="Gogoleva N.E."/>
            <person name="Lutfullin M.T."/>
            <person name="Hadieva G.F."/>
            <person name="Sharipova M.R."/>
        </authorList>
    </citation>
    <scope>NUCLEOTIDE SEQUENCE [LARGE SCALE GENOMIC DNA]</scope>
    <source>
        <strain evidence="1 2">MG-1</strain>
    </source>
</reference>
<evidence type="ECO:0000313" key="2">
    <source>
        <dbReference type="Proteomes" id="UP000314223"/>
    </source>
</evidence>
<dbReference type="Proteomes" id="UP000314223">
    <property type="component" value="Unassembled WGS sequence"/>
</dbReference>
<dbReference type="RefSeq" id="WP_139470056.1">
    <property type="nucleotide sequence ID" value="NZ_VDMQ01000013.1"/>
</dbReference>
<dbReference type="SUPFAM" id="SSF53474">
    <property type="entry name" value="alpha/beta-Hydrolases"/>
    <property type="match status" value="1"/>
</dbReference>
<name>A0A5C4WXE0_9MICO</name>
<sequence>MPFDISSGGADLSCGLRSANFLEVEHRGVSANNDNLIRLGMNSAAVRELVEWLAVRGWFLYKSDGSVSSFVKSDYVPNLWHRITNGDYCVDETGLVYSVDESNVVDAPRSLVVVFSSMSLPHDGAGLSRYFEQNFSSIGRHLGSGAVVLRIADLDGVVGGFYSPTNFVPDRIEIVQSLIRRVAGERSIGADRVVLYGGSKGGTGALLHGLFNSDGWKCIAVDPVVDDSYYENRYNDSHWTGGRIFRHRKTELFSKAVESCTFHSEFDARICIVTSPSSPLFSDIQLLSEKLPKRQVLFASSRSSLIRDHPDVSAQTLRFVTGVMNMWIGGLRISGQSVDID</sequence>